<dbReference type="AlphaFoldDB" id="L8X580"/>
<feature type="compositionally biased region" description="Basic and acidic residues" evidence="1">
    <location>
        <begin position="438"/>
        <end position="456"/>
    </location>
</feature>
<feature type="region of interest" description="Disordered" evidence="1">
    <location>
        <begin position="549"/>
        <end position="568"/>
    </location>
</feature>
<feature type="region of interest" description="Disordered" evidence="1">
    <location>
        <begin position="369"/>
        <end position="528"/>
    </location>
</feature>
<evidence type="ECO:0000256" key="1">
    <source>
        <dbReference type="SAM" id="MobiDB-lite"/>
    </source>
</evidence>
<feature type="compositionally biased region" description="Basic and acidic residues" evidence="1">
    <location>
        <begin position="178"/>
        <end position="216"/>
    </location>
</feature>
<dbReference type="OrthoDB" id="3245306at2759"/>
<feature type="compositionally biased region" description="Acidic residues" evidence="1">
    <location>
        <begin position="510"/>
        <end position="520"/>
    </location>
</feature>
<keyword evidence="3" id="KW-1185">Reference proteome</keyword>
<feature type="compositionally biased region" description="Polar residues" evidence="1">
    <location>
        <begin position="397"/>
        <end position="407"/>
    </location>
</feature>
<organism evidence="2 3">
    <name type="scientific">Thanatephorus cucumeris (strain AG1-IA)</name>
    <name type="common">Rice sheath blight fungus</name>
    <name type="synonym">Rhizoctonia solani</name>
    <dbReference type="NCBI Taxonomy" id="983506"/>
    <lineage>
        <taxon>Eukaryota</taxon>
        <taxon>Fungi</taxon>
        <taxon>Dikarya</taxon>
        <taxon>Basidiomycota</taxon>
        <taxon>Agaricomycotina</taxon>
        <taxon>Agaricomycetes</taxon>
        <taxon>Cantharellales</taxon>
        <taxon>Ceratobasidiaceae</taxon>
        <taxon>Rhizoctonia</taxon>
        <taxon>Rhizoctonia solani AG-1</taxon>
    </lineage>
</organism>
<feature type="region of interest" description="Disordered" evidence="1">
    <location>
        <begin position="159"/>
        <end position="354"/>
    </location>
</feature>
<feature type="compositionally biased region" description="Low complexity" evidence="1">
    <location>
        <begin position="223"/>
        <end position="245"/>
    </location>
</feature>
<feature type="compositionally biased region" description="Low complexity" evidence="1">
    <location>
        <begin position="162"/>
        <end position="171"/>
    </location>
</feature>
<dbReference type="HOGENOM" id="CLU_479942_0_0_1"/>
<dbReference type="Proteomes" id="UP000011668">
    <property type="component" value="Unassembled WGS sequence"/>
</dbReference>
<protein>
    <submittedName>
        <fullName evidence="2">Uncharacterized protein</fullName>
    </submittedName>
</protein>
<sequence length="568" mass="61916">MSNGRRREDTHLLCPEGDEFWIHEDRSANRAFTGEDPWGSASLNSERPRFTYRDTQIYYTKGYKNRRLGGVVRSWNPILFHPLRFASCLSAHVSEYKCRHEWLARSPRGPLAELSPCQPKSRFILVFDARQAAYLSLSLAMSDAGSPLQLRDSMRKMRKRVVSVIRRGSSSKNVKSRTGSEEGEKLSNQSHRDESEHEHEHDEHEQEHEQELEHTPSHTNPNSATSSTHSLSRSAGSRPASPSPSTDKVQRKRSLVNLSFPRSPRKNKSKGESTPSSPHTRIRTFSSPDAPDGTPALGSEPGKLTVPIPARPRTLSHPLATSPIMPSSPDKDTDNTRPKSGHSRAASSPGTGAFGALASAASTLAAMAATHPGSLPTSKSPGPSPPPSVVLTPPAAETSTSLPTQIVESPITHPAPSEQPSSAPDVINTPDIPIVDGPKAEELDQPRDKADQDTSQREQPTVTPLIEREQPREPSNQGREPLPREQGHVGVRRAASAVGSEMGWSVLEPPQEEDETEEDVGASKVEQEKQVQVRVEEVVPSIAPSAVDVREPSNAEQVVEIGSQGRKG</sequence>
<name>L8X580_THACA</name>
<feature type="compositionally biased region" description="Low complexity" evidence="1">
    <location>
        <begin position="369"/>
        <end position="381"/>
    </location>
</feature>
<gene>
    <name evidence="2" type="ORF">AG1IA_00620</name>
</gene>
<evidence type="ECO:0000313" key="2">
    <source>
        <dbReference type="EMBL" id="ELU45350.1"/>
    </source>
</evidence>
<dbReference type="EMBL" id="AFRT01000093">
    <property type="protein sequence ID" value="ELU45350.1"/>
    <property type="molecule type" value="Genomic_DNA"/>
</dbReference>
<reference evidence="2 3" key="1">
    <citation type="journal article" date="2013" name="Nat. Commun.">
        <title>The evolution and pathogenic mechanisms of the rice sheath blight pathogen.</title>
        <authorList>
            <person name="Zheng A."/>
            <person name="Lin R."/>
            <person name="Xu L."/>
            <person name="Qin P."/>
            <person name="Tang C."/>
            <person name="Ai P."/>
            <person name="Zhang D."/>
            <person name="Liu Y."/>
            <person name="Sun Z."/>
            <person name="Feng H."/>
            <person name="Wang Y."/>
            <person name="Chen Y."/>
            <person name="Liang X."/>
            <person name="Fu R."/>
            <person name="Li Q."/>
            <person name="Zhang J."/>
            <person name="Yu X."/>
            <person name="Xie Z."/>
            <person name="Ding L."/>
            <person name="Guan P."/>
            <person name="Tang J."/>
            <person name="Liang Y."/>
            <person name="Wang S."/>
            <person name="Deng Q."/>
            <person name="Li S."/>
            <person name="Zhu J."/>
            <person name="Wang L."/>
            <person name="Liu H."/>
            <person name="Li P."/>
        </authorList>
    </citation>
    <scope>NUCLEOTIDE SEQUENCE [LARGE SCALE GENOMIC DNA]</scope>
    <source>
        <strain evidence="3">AG-1 IA</strain>
    </source>
</reference>
<comment type="caution">
    <text evidence="2">The sequence shown here is derived from an EMBL/GenBank/DDBJ whole genome shotgun (WGS) entry which is preliminary data.</text>
</comment>
<accession>L8X580</accession>
<proteinExistence type="predicted"/>
<feature type="compositionally biased region" description="Polar residues" evidence="1">
    <location>
        <begin position="272"/>
        <end position="287"/>
    </location>
</feature>
<evidence type="ECO:0000313" key="3">
    <source>
        <dbReference type="Proteomes" id="UP000011668"/>
    </source>
</evidence>